<feature type="active site" evidence="9">
    <location>
        <position position="131"/>
    </location>
</feature>
<comment type="similarity">
    <text evidence="1 9 11">Belongs to the peptidase A8 family.</text>
</comment>
<accession>A0A2N1PJR7</accession>
<evidence type="ECO:0000256" key="11">
    <source>
        <dbReference type="RuleBase" id="RU004181"/>
    </source>
</evidence>
<comment type="subcellular location">
    <subcellularLocation>
        <location evidence="9">Cell membrane</location>
        <topology evidence="9">Multi-pass membrane protein</topology>
    </subcellularLocation>
</comment>
<evidence type="ECO:0000256" key="10">
    <source>
        <dbReference type="RuleBase" id="RU000594"/>
    </source>
</evidence>
<keyword evidence="5 9" id="KW-0064">Aspartyl protease</keyword>
<dbReference type="GO" id="GO:0006508">
    <property type="term" value="P:proteolysis"/>
    <property type="evidence" value="ECO:0007669"/>
    <property type="project" value="UniProtKB-KW"/>
</dbReference>
<evidence type="ECO:0000256" key="6">
    <source>
        <dbReference type="ARBA" id="ARBA00022801"/>
    </source>
</evidence>
<feature type="transmembrane region" description="Helical" evidence="9">
    <location>
        <begin position="89"/>
        <end position="107"/>
    </location>
</feature>
<evidence type="ECO:0000256" key="5">
    <source>
        <dbReference type="ARBA" id="ARBA00022750"/>
    </source>
</evidence>
<dbReference type="NCBIfam" id="TIGR00077">
    <property type="entry name" value="lspA"/>
    <property type="match status" value="1"/>
</dbReference>
<dbReference type="GO" id="GO:0005886">
    <property type="term" value="C:plasma membrane"/>
    <property type="evidence" value="ECO:0007669"/>
    <property type="project" value="UniProtKB-SubCell"/>
</dbReference>
<feature type="transmembrane region" description="Helical" evidence="9">
    <location>
        <begin position="60"/>
        <end position="77"/>
    </location>
</feature>
<dbReference type="EMBL" id="PGXC01000041">
    <property type="protein sequence ID" value="PKK88574.1"/>
    <property type="molecule type" value="Genomic_DNA"/>
</dbReference>
<keyword evidence="2 9" id="KW-1003">Cell membrane</keyword>
<dbReference type="EC" id="3.4.23.36" evidence="9"/>
<reference evidence="12 13" key="1">
    <citation type="journal article" date="2017" name="ISME J.">
        <title>Potential for microbial H2 and metal transformations associated with novel bacteria and archaea in deep terrestrial subsurface sediments.</title>
        <authorList>
            <person name="Hernsdorf A.W."/>
            <person name="Amano Y."/>
            <person name="Miyakawa K."/>
            <person name="Ise K."/>
            <person name="Suzuki Y."/>
            <person name="Anantharaman K."/>
            <person name="Probst A."/>
            <person name="Burstein D."/>
            <person name="Thomas B.C."/>
            <person name="Banfield J.F."/>
        </authorList>
    </citation>
    <scope>NUCLEOTIDE SEQUENCE [LARGE SCALE GENOMIC DNA]</scope>
    <source>
        <strain evidence="12">HGW-Wallbacteria-1</strain>
    </source>
</reference>
<name>A0A2N1PJR7_9BACT</name>
<dbReference type="Pfam" id="PF01252">
    <property type="entry name" value="Peptidase_A8"/>
    <property type="match status" value="1"/>
</dbReference>
<proteinExistence type="inferred from homology"/>
<dbReference type="AlphaFoldDB" id="A0A2N1PJR7"/>
<protein>
    <recommendedName>
        <fullName evidence="9">Lipoprotein signal peptidase</fullName>
        <ecNumber evidence="9">3.4.23.36</ecNumber>
    </recommendedName>
    <alternativeName>
        <fullName evidence="9">Prolipoprotein signal peptidase</fullName>
    </alternativeName>
    <alternativeName>
        <fullName evidence="9">Signal peptidase II</fullName>
        <shortName evidence="9">SPase II</shortName>
    </alternativeName>
</protein>
<dbReference type="PANTHER" id="PTHR33695:SF1">
    <property type="entry name" value="LIPOPROTEIN SIGNAL PEPTIDASE"/>
    <property type="match status" value="1"/>
</dbReference>
<dbReference type="GO" id="GO:0004190">
    <property type="term" value="F:aspartic-type endopeptidase activity"/>
    <property type="evidence" value="ECO:0007669"/>
    <property type="project" value="UniProtKB-UniRule"/>
</dbReference>
<keyword evidence="8 9" id="KW-0472">Membrane</keyword>
<feature type="transmembrane region" description="Helical" evidence="9">
    <location>
        <begin position="21"/>
        <end position="40"/>
    </location>
</feature>
<dbReference type="InterPro" id="IPR001872">
    <property type="entry name" value="Peptidase_A8"/>
</dbReference>
<keyword evidence="3 9" id="KW-0645">Protease</keyword>
<evidence type="ECO:0000256" key="7">
    <source>
        <dbReference type="ARBA" id="ARBA00022989"/>
    </source>
</evidence>
<keyword evidence="6 9" id="KW-0378">Hydrolase</keyword>
<gene>
    <name evidence="9 12" type="primary">lspA</name>
    <name evidence="12" type="ORF">CVV64_18160</name>
</gene>
<dbReference type="HAMAP" id="MF_00161">
    <property type="entry name" value="LspA"/>
    <property type="match status" value="1"/>
</dbReference>
<evidence type="ECO:0000256" key="9">
    <source>
        <dbReference type="HAMAP-Rule" id="MF_00161"/>
    </source>
</evidence>
<dbReference type="PANTHER" id="PTHR33695">
    <property type="entry name" value="LIPOPROTEIN SIGNAL PEPTIDASE"/>
    <property type="match status" value="1"/>
</dbReference>
<organism evidence="12 13">
    <name type="scientific">Candidatus Wallbacteria bacterium HGW-Wallbacteria-1</name>
    <dbReference type="NCBI Taxonomy" id="2013854"/>
    <lineage>
        <taxon>Bacteria</taxon>
        <taxon>Candidatus Walliibacteriota</taxon>
    </lineage>
</organism>
<dbReference type="UniPathway" id="UPA00665"/>
<evidence type="ECO:0000256" key="2">
    <source>
        <dbReference type="ARBA" id="ARBA00022475"/>
    </source>
</evidence>
<evidence type="ECO:0000256" key="4">
    <source>
        <dbReference type="ARBA" id="ARBA00022692"/>
    </source>
</evidence>
<comment type="pathway">
    <text evidence="9">Protein modification; lipoprotein biosynthesis (signal peptide cleavage).</text>
</comment>
<evidence type="ECO:0000256" key="1">
    <source>
        <dbReference type="ARBA" id="ARBA00006139"/>
    </source>
</evidence>
<comment type="catalytic activity">
    <reaction evidence="9 10">
        <text>Release of signal peptides from bacterial membrane prolipoproteins. Hydrolyzes -Xaa-Yaa-Zaa-|-(S,diacylglyceryl)Cys-, in which Xaa is hydrophobic (preferably Leu), and Yaa (Ala or Ser) and Zaa (Gly or Ala) have small, neutral side chains.</text>
        <dbReference type="EC" id="3.4.23.36"/>
    </reaction>
</comment>
<keyword evidence="7 9" id="KW-1133">Transmembrane helix</keyword>
<sequence length="174" mass="19253">MYPLFTAIAIFIADQVSKRLILTWFSTGEILPLAGSWLSFTRITNNGCSFGLTFGNGTTQFLISFSLVVMLFFMAMRSMLPDEARLQKWSISLILGGTMGNLLDRLLYGKVVDFIQVRTLSVQWPVFNIADMAIVLGVSIYCGLYLSGGMHDYRSRSASCSTGEESSKLIPSMS</sequence>
<evidence type="ECO:0000256" key="8">
    <source>
        <dbReference type="ARBA" id="ARBA00023136"/>
    </source>
</evidence>
<dbReference type="Proteomes" id="UP000233256">
    <property type="component" value="Unassembled WGS sequence"/>
</dbReference>
<evidence type="ECO:0000313" key="12">
    <source>
        <dbReference type="EMBL" id="PKK88574.1"/>
    </source>
</evidence>
<evidence type="ECO:0000313" key="13">
    <source>
        <dbReference type="Proteomes" id="UP000233256"/>
    </source>
</evidence>
<dbReference type="PROSITE" id="PS00855">
    <property type="entry name" value="SPASE_II"/>
    <property type="match status" value="1"/>
</dbReference>
<evidence type="ECO:0000256" key="3">
    <source>
        <dbReference type="ARBA" id="ARBA00022670"/>
    </source>
</evidence>
<keyword evidence="4 9" id="KW-0812">Transmembrane</keyword>
<comment type="function">
    <text evidence="9 10">This protein specifically catalyzes the removal of signal peptides from prolipoproteins.</text>
</comment>
<feature type="active site" evidence="9">
    <location>
        <position position="113"/>
    </location>
</feature>
<dbReference type="PRINTS" id="PR00781">
    <property type="entry name" value="LIPOSIGPTASE"/>
</dbReference>
<feature type="transmembrane region" description="Helical" evidence="9">
    <location>
        <begin position="127"/>
        <end position="146"/>
    </location>
</feature>
<comment type="caution">
    <text evidence="12">The sequence shown here is derived from an EMBL/GenBank/DDBJ whole genome shotgun (WGS) entry which is preliminary data.</text>
</comment>